<proteinExistence type="predicted"/>
<keyword evidence="1" id="KW-1133">Transmembrane helix</keyword>
<keyword evidence="3" id="KW-1185">Reference proteome</keyword>
<dbReference type="RefSeq" id="WP_170233588.1">
    <property type="nucleotide sequence ID" value="NZ_BAAAIL010000002.1"/>
</dbReference>
<dbReference type="EMBL" id="VFPU01000001">
    <property type="protein sequence ID" value="TQM97089.1"/>
    <property type="molecule type" value="Genomic_DNA"/>
</dbReference>
<name>A0A543KPT7_9MICO</name>
<feature type="transmembrane region" description="Helical" evidence="1">
    <location>
        <begin position="281"/>
        <end position="300"/>
    </location>
</feature>
<accession>A0A543KPT7</accession>
<feature type="transmembrane region" description="Helical" evidence="1">
    <location>
        <begin position="178"/>
        <end position="197"/>
    </location>
</feature>
<organism evidence="2 3">
    <name type="scientific">Ornithinimicrobium humiphilum</name>
    <dbReference type="NCBI Taxonomy" id="125288"/>
    <lineage>
        <taxon>Bacteria</taxon>
        <taxon>Bacillati</taxon>
        <taxon>Actinomycetota</taxon>
        <taxon>Actinomycetes</taxon>
        <taxon>Micrococcales</taxon>
        <taxon>Ornithinimicrobiaceae</taxon>
        <taxon>Ornithinimicrobium</taxon>
    </lineage>
</organism>
<feature type="transmembrane region" description="Helical" evidence="1">
    <location>
        <begin position="154"/>
        <end position="171"/>
    </location>
</feature>
<gene>
    <name evidence="2" type="ORF">FB476_1989</name>
</gene>
<protein>
    <recommendedName>
        <fullName evidence="4">ABC-2 type transport system permease protein</fullName>
    </recommendedName>
</protein>
<evidence type="ECO:0000313" key="2">
    <source>
        <dbReference type="EMBL" id="TQM97089.1"/>
    </source>
</evidence>
<evidence type="ECO:0000256" key="1">
    <source>
        <dbReference type="SAM" id="Phobius"/>
    </source>
</evidence>
<evidence type="ECO:0000313" key="3">
    <source>
        <dbReference type="Proteomes" id="UP000315133"/>
    </source>
</evidence>
<dbReference type="Proteomes" id="UP000315133">
    <property type="component" value="Unassembled WGS sequence"/>
</dbReference>
<keyword evidence="1" id="KW-0472">Membrane</keyword>
<feature type="transmembrane region" description="Helical" evidence="1">
    <location>
        <begin position="254"/>
        <end position="274"/>
    </location>
</feature>
<evidence type="ECO:0008006" key="4">
    <source>
        <dbReference type="Google" id="ProtNLM"/>
    </source>
</evidence>
<sequence>MTSSTLTVAPPIGASSGTPFWSLVRLEAARVLRHPAPWAAAAGWLAVVVLVLRGEPRWPTAPYTEITAATALLGLGISVATTGVGVRGRIRLAEEAPLPEDRRALARLLGGLALVGPVAVLVALGALALRATGGVRMYIEPGTVTEANPSVPELLQPVAVAVVAVALGAVAGHLLRHVLPATVALVVVWFFAGPAYWTSNGPVLRWLTLVQVQPLDVWAAPPTTDPATLPDEWVLQAPGIYQDFWARITFSPGLAVGHDVYLVGLALVLAAVAVRGRTRGILLLAGALTAAAGVLVQAMVRL</sequence>
<feature type="transmembrane region" description="Helical" evidence="1">
    <location>
        <begin position="108"/>
        <end position="129"/>
    </location>
</feature>
<comment type="caution">
    <text evidence="2">The sequence shown here is derived from an EMBL/GenBank/DDBJ whole genome shotgun (WGS) entry which is preliminary data.</text>
</comment>
<reference evidence="2 3" key="1">
    <citation type="submission" date="2019-06" db="EMBL/GenBank/DDBJ databases">
        <title>Sequencing the genomes of 1000 actinobacteria strains.</title>
        <authorList>
            <person name="Klenk H.-P."/>
        </authorList>
    </citation>
    <scope>NUCLEOTIDE SEQUENCE [LARGE SCALE GENOMIC DNA]</scope>
    <source>
        <strain evidence="2 3">DSM 12362</strain>
    </source>
</reference>
<keyword evidence="1" id="KW-0812">Transmembrane</keyword>
<dbReference type="AlphaFoldDB" id="A0A543KPT7"/>
<feature type="transmembrane region" description="Helical" evidence="1">
    <location>
        <begin position="66"/>
        <end position="87"/>
    </location>
</feature>